<keyword evidence="1" id="KW-0175">Coiled coil</keyword>
<evidence type="ECO:0000313" key="2">
    <source>
        <dbReference type="EMBL" id="CAB1447084.1"/>
    </source>
</evidence>
<dbReference type="AlphaFoldDB" id="A0A9N7VA80"/>
<organism evidence="2 3">
    <name type="scientific">Pleuronectes platessa</name>
    <name type="common">European plaice</name>
    <dbReference type="NCBI Taxonomy" id="8262"/>
    <lineage>
        <taxon>Eukaryota</taxon>
        <taxon>Metazoa</taxon>
        <taxon>Chordata</taxon>
        <taxon>Craniata</taxon>
        <taxon>Vertebrata</taxon>
        <taxon>Euteleostomi</taxon>
        <taxon>Actinopterygii</taxon>
        <taxon>Neopterygii</taxon>
        <taxon>Teleostei</taxon>
        <taxon>Neoteleostei</taxon>
        <taxon>Acanthomorphata</taxon>
        <taxon>Carangaria</taxon>
        <taxon>Pleuronectiformes</taxon>
        <taxon>Pleuronectoidei</taxon>
        <taxon>Pleuronectidae</taxon>
        <taxon>Pleuronectes</taxon>
    </lineage>
</organism>
<keyword evidence="3" id="KW-1185">Reference proteome</keyword>
<accession>A0A9N7VA80</accession>
<evidence type="ECO:0000256" key="1">
    <source>
        <dbReference type="SAM" id="Coils"/>
    </source>
</evidence>
<protein>
    <submittedName>
        <fullName evidence="2">Uncharacterized protein</fullName>
    </submittedName>
</protein>
<dbReference type="Proteomes" id="UP001153269">
    <property type="component" value="Unassembled WGS sequence"/>
</dbReference>
<evidence type="ECO:0000313" key="3">
    <source>
        <dbReference type="Proteomes" id="UP001153269"/>
    </source>
</evidence>
<name>A0A9N7VA80_PLEPL</name>
<gene>
    <name evidence="2" type="ORF">PLEPLA_LOCUS34781</name>
</gene>
<sequence length="137" mass="16267">MEDLKNGNQICEFLKQHYQQLNEERTTKNEENKSVDAVTREVRKQQEEELLQKNEIQANENLELSELLVEEKRFSVDIDNQLDWGKLQHRYQELKVDLTTERQLNDDLHSKIQHLSLQLETKGSTEDIENKVPCFTV</sequence>
<comment type="caution">
    <text evidence="2">The sequence shown here is derived from an EMBL/GenBank/DDBJ whole genome shotgun (WGS) entry which is preliminary data.</text>
</comment>
<proteinExistence type="predicted"/>
<dbReference type="EMBL" id="CADEAL010003936">
    <property type="protein sequence ID" value="CAB1447084.1"/>
    <property type="molecule type" value="Genomic_DNA"/>
</dbReference>
<feature type="coiled-coil region" evidence="1">
    <location>
        <begin position="4"/>
        <end position="48"/>
    </location>
</feature>
<reference evidence="2" key="1">
    <citation type="submission" date="2020-03" db="EMBL/GenBank/DDBJ databases">
        <authorList>
            <person name="Weist P."/>
        </authorList>
    </citation>
    <scope>NUCLEOTIDE SEQUENCE</scope>
</reference>